<reference evidence="1 2" key="1">
    <citation type="submission" date="2024-05" db="EMBL/GenBank/DDBJ databases">
        <title>A high-quality chromosomal-level genome assembly of Topmouth culter (Culter alburnus).</title>
        <authorList>
            <person name="Zhao H."/>
        </authorList>
    </citation>
    <scope>NUCLEOTIDE SEQUENCE [LARGE SCALE GENOMIC DNA]</scope>
    <source>
        <strain evidence="1">CATC2023</strain>
        <tissue evidence="1">Muscle</tissue>
    </source>
</reference>
<evidence type="ECO:0000313" key="1">
    <source>
        <dbReference type="EMBL" id="KAK9969334.1"/>
    </source>
</evidence>
<name>A0AAW2A9P9_CULAL</name>
<evidence type="ECO:0008006" key="3">
    <source>
        <dbReference type="Google" id="ProtNLM"/>
    </source>
</evidence>
<dbReference type="EMBL" id="JAWDJR010000009">
    <property type="protein sequence ID" value="KAK9969334.1"/>
    <property type="molecule type" value="Genomic_DNA"/>
</dbReference>
<keyword evidence="2" id="KW-1185">Reference proteome</keyword>
<evidence type="ECO:0000313" key="2">
    <source>
        <dbReference type="Proteomes" id="UP001479290"/>
    </source>
</evidence>
<protein>
    <recommendedName>
        <fullName evidence="3">Secreted protein</fullName>
    </recommendedName>
</protein>
<organism evidence="1 2">
    <name type="scientific">Culter alburnus</name>
    <name type="common">Topmouth culter</name>
    <dbReference type="NCBI Taxonomy" id="194366"/>
    <lineage>
        <taxon>Eukaryota</taxon>
        <taxon>Metazoa</taxon>
        <taxon>Chordata</taxon>
        <taxon>Craniata</taxon>
        <taxon>Vertebrata</taxon>
        <taxon>Euteleostomi</taxon>
        <taxon>Actinopterygii</taxon>
        <taxon>Neopterygii</taxon>
        <taxon>Teleostei</taxon>
        <taxon>Ostariophysi</taxon>
        <taxon>Cypriniformes</taxon>
        <taxon>Xenocyprididae</taxon>
        <taxon>Xenocypridinae</taxon>
        <taxon>Culter</taxon>
    </lineage>
</organism>
<comment type="caution">
    <text evidence="1">The sequence shown here is derived from an EMBL/GenBank/DDBJ whole genome shotgun (WGS) entry which is preliminary data.</text>
</comment>
<sequence>MHQNFPPWVCVALPFASPPSACNNYSRHDLFVSNGPNPNQTYMPFGTSPFPPDTCLLLPIQTPSVTLEPSELHFYSGRH</sequence>
<dbReference type="Proteomes" id="UP001479290">
    <property type="component" value="Unassembled WGS sequence"/>
</dbReference>
<gene>
    <name evidence="1" type="ORF">ABG768_027516</name>
</gene>
<feature type="non-terminal residue" evidence="1">
    <location>
        <position position="79"/>
    </location>
</feature>
<proteinExistence type="predicted"/>
<accession>A0AAW2A9P9</accession>
<dbReference type="AlphaFoldDB" id="A0AAW2A9P9"/>